<name>A0A0S4QX77_9ACTN</name>
<organism evidence="4 5">
    <name type="scientific">Parafrankia irregularis</name>
    <dbReference type="NCBI Taxonomy" id="795642"/>
    <lineage>
        <taxon>Bacteria</taxon>
        <taxon>Bacillati</taxon>
        <taxon>Actinomycetota</taxon>
        <taxon>Actinomycetes</taxon>
        <taxon>Frankiales</taxon>
        <taxon>Frankiaceae</taxon>
        <taxon>Parafrankia</taxon>
    </lineage>
</organism>
<dbReference type="SUPFAM" id="SSF53756">
    <property type="entry name" value="UDP-Glycosyltransferase/glycogen phosphorylase"/>
    <property type="match status" value="1"/>
</dbReference>
<dbReference type="Pfam" id="PF20270">
    <property type="entry name" value="CATRA-C"/>
    <property type="match status" value="1"/>
</dbReference>
<evidence type="ECO:0000256" key="1">
    <source>
        <dbReference type="SAM" id="MobiDB-lite"/>
    </source>
</evidence>
<feature type="compositionally biased region" description="Basic and acidic residues" evidence="1">
    <location>
        <begin position="667"/>
        <end position="678"/>
    </location>
</feature>
<sequence length="904" mass="98010">MRRIRIAPVIPAAMDGTGEARRRDGRGSSRAPCQTWDDAAGGGGESVWGHMDHGHSQLLVAPELVVHVFGPTRGPHSAAVYDYLTRIWRACADELGMRHPIEALGVPRLPPPRHELDVTEVRAPVAAQRRVGDGVFQSLLRREHDVLCLSVMLAPPPTDPTGSWADLSGRWARVCQPVPDTLLGIAEVYQARLARPEPPDLGPTTAQQRPSRELAASCRLLLPEPAVRPSFDSSGVATSNGFAVWEASSEDDTRSTRRAVVVAGHDRDAELSSWTWNRGGDMAVTPFARYLMHASKLRYHLRVWSGGQPLRGLRDDVERAVEPVARLIDDRFGASAGDRLAGQPTSSDEVLLATLRLETYRLDSGVTQLRKLRRSVDIAAANMANYVPAGPSSVGQPAVGLFADDHNLAGWFVQQLDDDLFYSTTTLRQARETIAMADSLPPATLDGSRGLPKPSAPERRTESGVRPGAGVSASRVPGPLRVLVLADEWLPRRGGLSALNRYLCVALAKAGVSVYCVVPAADQFDRDDAAEMGVELLTALMAPGTAERDVLMRRPPLPTGVVPDVVIGHSRITGAHAKAVTEDHFPAARRLHFVHMSPDEIEWWRRDRGADAGALAENRTATELALGEDATRVVAVGPNLHQWMRRELSVFDDTPEPVRFDPGFDYPDGRPEHDDESRSGNGSGGGSGRFDRRSRTPPPGNPQILLLGRLEDASIKGLDIAARAVGYAVGLRGRSDPPADLLLRGAPPGQAQDVRDRILEWSGRPGLTVTVRNYSTESIRLQRDLRRASLVLMPSRVEGFGLVGLEAIAAGTPVLISDRSGLGTLLHEVLSELDADRMVVPVTNDEHDVARWGLAVHEVLRNRPAAFARAAAVRDLMRQRRSWGLAVEQLLSTLGPAASTATDD</sequence>
<feature type="compositionally biased region" description="Basic and acidic residues" evidence="1">
    <location>
        <begin position="18"/>
        <end position="27"/>
    </location>
</feature>
<protein>
    <submittedName>
        <fullName evidence="4">Glycosyltransferase involved in cell wall bisynthesis</fullName>
    </submittedName>
</protein>
<evidence type="ECO:0000313" key="5">
    <source>
        <dbReference type="Proteomes" id="UP000198802"/>
    </source>
</evidence>
<dbReference type="NCBIfam" id="NF038357">
    <property type="entry name" value="BN6_48550_fam"/>
    <property type="match status" value="1"/>
</dbReference>
<dbReference type="EMBL" id="FAOZ01000030">
    <property type="protein sequence ID" value="CUU59694.1"/>
    <property type="molecule type" value="Genomic_DNA"/>
</dbReference>
<dbReference type="Proteomes" id="UP000198802">
    <property type="component" value="Unassembled WGS sequence"/>
</dbReference>
<proteinExistence type="predicted"/>
<keyword evidence="4" id="KW-0808">Transferase</keyword>
<dbReference type="PANTHER" id="PTHR12526">
    <property type="entry name" value="GLYCOSYLTRANSFERASE"/>
    <property type="match status" value="1"/>
</dbReference>
<dbReference type="InterPro" id="IPR046922">
    <property type="entry name" value="CATRA-N"/>
</dbReference>
<dbReference type="PANTHER" id="PTHR12526:SF638">
    <property type="entry name" value="SPORE COAT PROTEIN SA"/>
    <property type="match status" value="1"/>
</dbReference>
<keyword evidence="5" id="KW-1185">Reference proteome</keyword>
<dbReference type="CDD" id="cd03801">
    <property type="entry name" value="GT4_PimA-like"/>
    <property type="match status" value="1"/>
</dbReference>
<dbReference type="Pfam" id="PF20706">
    <property type="entry name" value="GT4-conflict"/>
    <property type="match status" value="1"/>
</dbReference>
<feature type="region of interest" description="Disordered" evidence="1">
    <location>
        <begin position="654"/>
        <end position="705"/>
    </location>
</feature>
<evidence type="ECO:0000313" key="4">
    <source>
        <dbReference type="EMBL" id="CUU59694.1"/>
    </source>
</evidence>
<evidence type="ECO:0000259" key="3">
    <source>
        <dbReference type="Pfam" id="PF20270"/>
    </source>
</evidence>
<dbReference type="Pfam" id="PF20269">
    <property type="entry name" value="CATRA-N"/>
    <property type="match status" value="1"/>
</dbReference>
<reference evidence="5" key="1">
    <citation type="submission" date="2015-11" db="EMBL/GenBank/DDBJ databases">
        <authorList>
            <person name="Varghese N."/>
        </authorList>
    </citation>
    <scope>NUCLEOTIDE SEQUENCE [LARGE SCALE GENOMIC DNA]</scope>
    <source>
        <strain evidence="5">DSM 45899</strain>
    </source>
</reference>
<feature type="domain" description="CASPASE and TPR Repeat-Associated N-terminal" evidence="2">
    <location>
        <begin position="63"/>
        <end position="279"/>
    </location>
</feature>
<evidence type="ECO:0000259" key="2">
    <source>
        <dbReference type="Pfam" id="PF20269"/>
    </source>
</evidence>
<feature type="domain" description="CASPASE and TPR Repeat-Associated C-terminal" evidence="3">
    <location>
        <begin position="286"/>
        <end position="430"/>
    </location>
</feature>
<gene>
    <name evidence="4" type="ORF">Ga0074812_13074</name>
</gene>
<dbReference type="Gene3D" id="3.40.50.2000">
    <property type="entry name" value="Glycogen Phosphorylase B"/>
    <property type="match status" value="1"/>
</dbReference>
<feature type="region of interest" description="Disordered" evidence="1">
    <location>
        <begin position="441"/>
        <end position="472"/>
    </location>
</feature>
<dbReference type="AlphaFoldDB" id="A0A0S4QX77"/>
<dbReference type="InterPro" id="IPR046923">
    <property type="entry name" value="CATRA-C"/>
</dbReference>
<accession>A0A0S4QX77</accession>
<feature type="region of interest" description="Disordered" evidence="1">
    <location>
        <begin position="13"/>
        <end position="45"/>
    </location>
</feature>
<dbReference type="GO" id="GO:0016757">
    <property type="term" value="F:glycosyltransferase activity"/>
    <property type="evidence" value="ECO:0007669"/>
    <property type="project" value="TreeGrafter"/>
</dbReference>